<dbReference type="GO" id="GO:0030991">
    <property type="term" value="C:intraciliary transport particle A"/>
    <property type="evidence" value="ECO:0007669"/>
    <property type="project" value="TreeGrafter"/>
</dbReference>
<keyword evidence="3" id="KW-0677">Repeat</keyword>
<keyword evidence="10" id="KW-1185">Reference proteome</keyword>
<keyword evidence="4" id="KW-0969">Cilium</keyword>
<proteinExistence type="predicted"/>
<dbReference type="PANTHER" id="PTHR15722">
    <property type="entry name" value="IFT140/172-RELATED"/>
    <property type="match status" value="1"/>
</dbReference>
<dbReference type="Pfam" id="PF23383">
    <property type="entry name" value="Beta-prop_IFT140_1st"/>
    <property type="match status" value="1"/>
</dbReference>
<evidence type="ECO:0000256" key="4">
    <source>
        <dbReference type="ARBA" id="ARBA00023069"/>
    </source>
</evidence>
<evidence type="ECO:0000256" key="5">
    <source>
        <dbReference type="ARBA" id="ARBA00023273"/>
    </source>
</evidence>
<feature type="region of interest" description="Disordered" evidence="6">
    <location>
        <begin position="43"/>
        <end position="101"/>
    </location>
</feature>
<feature type="region of interest" description="Disordered" evidence="6">
    <location>
        <begin position="116"/>
        <end position="139"/>
    </location>
</feature>
<accession>M7BS60</accession>
<keyword evidence="2" id="KW-0853">WD repeat</keyword>
<evidence type="ECO:0000256" key="6">
    <source>
        <dbReference type="SAM" id="MobiDB-lite"/>
    </source>
</evidence>
<name>M7BS60_CHEMY</name>
<dbReference type="Proteomes" id="UP000031443">
    <property type="component" value="Unassembled WGS sequence"/>
</dbReference>
<reference evidence="10" key="1">
    <citation type="journal article" date="2013" name="Nat. Genet.">
        <title>The draft genomes of soft-shell turtle and green sea turtle yield insights into the development and evolution of the turtle-specific body plan.</title>
        <authorList>
            <person name="Wang Z."/>
            <person name="Pascual-Anaya J."/>
            <person name="Zadissa A."/>
            <person name="Li W."/>
            <person name="Niimura Y."/>
            <person name="Huang Z."/>
            <person name="Li C."/>
            <person name="White S."/>
            <person name="Xiong Z."/>
            <person name="Fang D."/>
            <person name="Wang B."/>
            <person name="Ming Y."/>
            <person name="Chen Y."/>
            <person name="Zheng Y."/>
            <person name="Kuraku S."/>
            <person name="Pignatelli M."/>
            <person name="Herrero J."/>
            <person name="Beal K."/>
            <person name="Nozawa M."/>
            <person name="Li Q."/>
            <person name="Wang J."/>
            <person name="Zhang H."/>
            <person name="Yu L."/>
            <person name="Shigenobu S."/>
            <person name="Wang J."/>
            <person name="Liu J."/>
            <person name="Flicek P."/>
            <person name="Searle S."/>
            <person name="Wang J."/>
            <person name="Kuratani S."/>
            <person name="Yin Y."/>
            <person name="Aken B."/>
            <person name="Zhang G."/>
            <person name="Irie N."/>
        </authorList>
    </citation>
    <scope>NUCLEOTIDE SEQUENCE [LARGE SCALE GENOMIC DNA]</scope>
</reference>
<dbReference type="Gene3D" id="1.10.287.3160">
    <property type="match status" value="1"/>
</dbReference>
<dbReference type="EMBL" id="KB504180">
    <property type="protein sequence ID" value="EMP40726.1"/>
    <property type="molecule type" value="Genomic_DNA"/>
</dbReference>
<evidence type="ECO:0000256" key="1">
    <source>
        <dbReference type="ARBA" id="ARBA00004138"/>
    </source>
</evidence>
<evidence type="ECO:0000313" key="10">
    <source>
        <dbReference type="Proteomes" id="UP000031443"/>
    </source>
</evidence>
<feature type="compositionally biased region" description="Basic and acidic residues" evidence="6">
    <location>
        <begin position="123"/>
        <end position="139"/>
    </location>
</feature>
<evidence type="ECO:0000256" key="2">
    <source>
        <dbReference type="ARBA" id="ARBA00022574"/>
    </source>
</evidence>
<feature type="domain" description="IFT140 second beta-propeller" evidence="8">
    <location>
        <begin position="327"/>
        <end position="394"/>
    </location>
</feature>
<feature type="domain" description="IFT140 first beta-propeller" evidence="7">
    <location>
        <begin position="133"/>
        <end position="258"/>
    </location>
</feature>
<feature type="compositionally biased region" description="Basic and acidic residues" evidence="6">
    <location>
        <begin position="43"/>
        <end position="74"/>
    </location>
</feature>
<dbReference type="GO" id="GO:0035721">
    <property type="term" value="P:intraciliary retrograde transport"/>
    <property type="evidence" value="ECO:0007669"/>
    <property type="project" value="TreeGrafter"/>
</dbReference>
<dbReference type="GO" id="GO:0005930">
    <property type="term" value="C:axoneme"/>
    <property type="evidence" value="ECO:0007669"/>
    <property type="project" value="TreeGrafter"/>
</dbReference>
<dbReference type="GO" id="GO:0036064">
    <property type="term" value="C:ciliary basal body"/>
    <property type="evidence" value="ECO:0007669"/>
    <property type="project" value="TreeGrafter"/>
</dbReference>
<dbReference type="InterPro" id="IPR056154">
    <property type="entry name" value="Beta-prop_IFT140_1st"/>
</dbReference>
<sequence>MTDSTVQQKLELARIDAEEKQKEYERQIELMRMEMDVHAAREKEMEAAHRREMEARDKEMEARAKELEEKEKERKVWRRRRKKRGRCGGGEGKREEGVEEEKEKERKVWRRRRKKRGRCGGGEGKREEGVEEEKEKERKVKLSGKIDHSADIILIDRSLLVTAIGETVLRFWDLERSENYVLFLDVQLGFEVGECLNSVSYCTVKGLLAAGTNKGRIAMWKKASVSNQSTWVLEGKDRWKLQTPTELEGNITQIKSRRDKSIPEHSPIDSGTPALREAQAELTGERQQSTHRCEDASWGSRKNLLAVNNMSSVVILSEQAMSSHFHQQVAVVQVSPNLLNVTFFDTGATHSLRIDMHINGVFATKDAVVFWNGKQVTVFECSGATLRNAGTAPTLRHQSDTGSQKRVALLRRDPGPWSRPLAHPGEKRPEAKLVDAAPLALAPLREPLSPLPLESPCRSVVEVQLPFTPDTFAAARDLIAMTAPGSPPLHTKSLVPQQMAPSQGKLALIHLSTPLVAGISISRPPPIDICPHQDLLRRVACNMGLQAEQVVESEDSVAVILAPEGPSRMALPVIKTIQANAKAIWQTPASIPPVANRVERKYFVPSKGYDYLFMHLKPCSLVVAAMNEKERHWQQAPAPKSKDAKWLDLFGCKVYSTGRLQLRIANQQALLNPCNLNSWNSMLKFKKRIPPESREEFGTLIEEGKTVEQTSLQASLDAADSATCTLSSGVAMRPGLPLACLLRFSRHCRTCTLTGRACSQNRLTLGCIALRPRAQR</sequence>
<dbReference type="InterPro" id="IPR056155">
    <property type="entry name" value="Beta-prop_IFT140_2nd"/>
</dbReference>
<feature type="compositionally biased region" description="Basic residues" evidence="6">
    <location>
        <begin position="75"/>
        <end position="86"/>
    </location>
</feature>
<evidence type="ECO:0000259" key="7">
    <source>
        <dbReference type="Pfam" id="PF23383"/>
    </source>
</evidence>
<feature type="compositionally biased region" description="Basic and acidic residues" evidence="6">
    <location>
        <begin position="91"/>
        <end position="101"/>
    </location>
</feature>
<dbReference type="AlphaFoldDB" id="M7BS60"/>
<evidence type="ECO:0000256" key="3">
    <source>
        <dbReference type="ARBA" id="ARBA00022737"/>
    </source>
</evidence>
<feature type="region of interest" description="Disordered" evidence="6">
    <location>
        <begin position="255"/>
        <end position="294"/>
    </location>
</feature>
<gene>
    <name evidence="9" type="ORF">UY3_02063</name>
</gene>
<dbReference type="Pfam" id="PF23385">
    <property type="entry name" value="Beta-prop_IFT140_2nd"/>
    <property type="match status" value="1"/>
</dbReference>
<keyword evidence="5" id="KW-0966">Cell projection</keyword>
<dbReference type="STRING" id="8469.M7BS60"/>
<comment type="subcellular location">
    <subcellularLocation>
        <location evidence="1">Cell projection</location>
        <location evidence="1">Cilium</location>
    </subcellularLocation>
</comment>
<protein>
    <submittedName>
        <fullName evidence="9">Uncharacterized protein</fullName>
    </submittedName>
</protein>
<evidence type="ECO:0000259" key="8">
    <source>
        <dbReference type="Pfam" id="PF23385"/>
    </source>
</evidence>
<evidence type="ECO:0000313" key="9">
    <source>
        <dbReference type="EMBL" id="EMP40726.1"/>
    </source>
</evidence>
<dbReference type="PANTHER" id="PTHR15722:SF7">
    <property type="entry name" value="INTRAFLAGELLAR TRANSPORT PROTEIN 140 HOMOLOG"/>
    <property type="match status" value="1"/>
</dbReference>
<organism evidence="9 10">
    <name type="scientific">Chelonia mydas</name>
    <name type="common">Green sea-turtle</name>
    <name type="synonym">Chelonia agassizi</name>
    <dbReference type="NCBI Taxonomy" id="8469"/>
    <lineage>
        <taxon>Eukaryota</taxon>
        <taxon>Metazoa</taxon>
        <taxon>Chordata</taxon>
        <taxon>Craniata</taxon>
        <taxon>Vertebrata</taxon>
        <taxon>Euteleostomi</taxon>
        <taxon>Archelosauria</taxon>
        <taxon>Testudinata</taxon>
        <taxon>Testudines</taxon>
        <taxon>Cryptodira</taxon>
        <taxon>Durocryptodira</taxon>
        <taxon>Americhelydia</taxon>
        <taxon>Chelonioidea</taxon>
        <taxon>Cheloniidae</taxon>
        <taxon>Chelonia</taxon>
    </lineage>
</organism>